<keyword evidence="1" id="KW-0812">Transmembrane</keyword>
<feature type="transmembrane region" description="Helical" evidence="1">
    <location>
        <begin position="186"/>
        <end position="205"/>
    </location>
</feature>
<feature type="transmembrane region" description="Helical" evidence="1">
    <location>
        <begin position="399"/>
        <end position="426"/>
    </location>
</feature>
<feature type="transmembrane region" description="Helical" evidence="1">
    <location>
        <begin position="481"/>
        <end position="506"/>
    </location>
</feature>
<evidence type="ECO:0000256" key="1">
    <source>
        <dbReference type="SAM" id="Phobius"/>
    </source>
</evidence>
<feature type="transmembrane region" description="Helical" evidence="1">
    <location>
        <begin position="245"/>
        <end position="265"/>
    </location>
</feature>
<feature type="transmembrane region" description="Helical" evidence="1">
    <location>
        <begin position="319"/>
        <end position="339"/>
    </location>
</feature>
<feature type="transmembrane region" description="Helical" evidence="1">
    <location>
        <begin position="438"/>
        <end position="460"/>
    </location>
</feature>
<keyword evidence="1" id="KW-1133">Transmembrane helix</keyword>
<sequence>MPISHRVMFIASIVMWALTCVHLGLVIRQATDAHTPVATSRAQACIATIQIIIGDMIIIWRVWAVWGQSYLAAALPFLLMICSASIRFAEVSELVTFAHRPGLTDVATALLAANILLSTILISGRIWYMQWKTKKLLGYVHTQNEYHRVFLIVIESGSIYALAQIVELILDDIQSDGVHTVLDVQIPLIGILPTLIVLVVHFGLVPEHSTTNNQRSVMPVDSKFQAAPRVEETNSTFRDSEAPDVWWYGIKYAVNAFMFSIYTYTPSMQNTENLNVDIGTQLNSTLVQCFLSGVYMVIYGGTLYFYLSKKQQSKAHRAVLAAITALYAFSLINLVVQWTGSNSTVVYSSGTRVSLSQASLNIPQRIRLMIGTTLAVSILISDVLLIWRCYSIWGNSLKVAMIPLVLLAIEIVIAIASTVIVCLHPKITDAPADSKIDYVAATGLLFSLCTNLYTTSLIGYRIYTTTQDILISHNRGRYMRIFFVLVETSAMYIFVLVVVAICQFVPQYPGSFYYHYNVIEGRLNKDVTSGPDSDCYGSTSGAYGNTYCLLMSVDV</sequence>
<protein>
    <submittedName>
        <fullName evidence="2">Uncharacterized protein</fullName>
    </submittedName>
</protein>
<comment type="caution">
    <text evidence="2">The sequence shown here is derived from an EMBL/GenBank/DDBJ whole genome shotgun (WGS) entry which is preliminary data.</text>
</comment>
<feature type="transmembrane region" description="Helical" evidence="1">
    <location>
        <begin position="149"/>
        <end position="166"/>
    </location>
</feature>
<feature type="transmembrane region" description="Helical" evidence="1">
    <location>
        <begin position="366"/>
        <end position="387"/>
    </location>
</feature>
<feature type="transmembrane region" description="Helical" evidence="1">
    <location>
        <begin position="40"/>
        <end position="63"/>
    </location>
</feature>
<dbReference type="EMBL" id="JAFIQS010000008">
    <property type="protein sequence ID" value="KAG5166034.1"/>
    <property type="molecule type" value="Genomic_DNA"/>
</dbReference>
<evidence type="ECO:0000313" key="2">
    <source>
        <dbReference type="EMBL" id="KAG5166034.1"/>
    </source>
</evidence>
<keyword evidence="1" id="KW-0472">Membrane</keyword>
<feature type="transmembrane region" description="Helical" evidence="1">
    <location>
        <begin position="285"/>
        <end position="307"/>
    </location>
</feature>
<feature type="transmembrane region" description="Helical" evidence="1">
    <location>
        <begin position="7"/>
        <end position="28"/>
    </location>
</feature>
<dbReference type="AlphaFoldDB" id="A0A8H7XV33"/>
<gene>
    <name evidence="2" type="ORF">JR316_008102</name>
</gene>
<organism evidence="2">
    <name type="scientific">Psilocybe cubensis</name>
    <name type="common">Psychedelic mushroom</name>
    <name type="synonym">Stropharia cubensis</name>
    <dbReference type="NCBI Taxonomy" id="181762"/>
    <lineage>
        <taxon>Eukaryota</taxon>
        <taxon>Fungi</taxon>
        <taxon>Dikarya</taxon>
        <taxon>Basidiomycota</taxon>
        <taxon>Agaricomycotina</taxon>
        <taxon>Agaricomycetes</taxon>
        <taxon>Agaricomycetidae</taxon>
        <taxon>Agaricales</taxon>
        <taxon>Agaricineae</taxon>
        <taxon>Strophariaceae</taxon>
        <taxon>Psilocybe</taxon>
    </lineage>
</organism>
<feature type="transmembrane region" description="Helical" evidence="1">
    <location>
        <begin position="109"/>
        <end position="128"/>
    </location>
</feature>
<feature type="transmembrane region" description="Helical" evidence="1">
    <location>
        <begin position="70"/>
        <end position="89"/>
    </location>
</feature>
<reference evidence="2" key="1">
    <citation type="submission" date="2021-02" db="EMBL/GenBank/DDBJ databases">
        <title>Psilocybe cubensis genome.</title>
        <authorList>
            <person name="Mckernan K.J."/>
            <person name="Crawford S."/>
            <person name="Trippe A."/>
            <person name="Kane L.T."/>
            <person name="Mclaughlin S."/>
        </authorList>
    </citation>
    <scope>NUCLEOTIDE SEQUENCE [LARGE SCALE GENOMIC DNA]</scope>
    <source>
        <strain evidence="2">MGC-MH-2018</strain>
    </source>
</reference>
<accession>A0A8H7XV33</accession>
<proteinExistence type="predicted"/>
<name>A0A8H7XV33_PSICU</name>